<feature type="region of interest" description="Disordered" evidence="1">
    <location>
        <begin position="485"/>
        <end position="555"/>
    </location>
</feature>
<dbReference type="Pfam" id="PF02721">
    <property type="entry name" value="DUF223"/>
    <property type="match status" value="1"/>
</dbReference>
<dbReference type="PANTHER" id="PTHR47165">
    <property type="entry name" value="OS03G0429900 PROTEIN"/>
    <property type="match status" value="1"/>
</dbReference>
<dbReference type="InterPro" id="IPR003871">
    <property type="entry name" value="RFA1B/D_OB_1st"/>
</dbReference>
<feature type="domain" description="Replication protein A 70 kDa DNA-binding subunit B/D first OB fold" evidence="2">
    <location>
        <begin position="5"/>
        <end position="109"/>
    </location>
</feature>
<dbReference type="PANTHER" id="PTHR47165:SF4">
    <property type="entry name" value="OS03G0429900 PROTEIN"/>
    <property type="match status" value="1"/>
</dbReference>
<accession>A0A161ZNN9</accession>
<comment type="caution">
    <text evidence="3">The sequence shown here is derived from an EMBL/GenBank/DDBJ whole genome shotgun (WGS) entry which is preliminary data.</text>
</comment>
<dbReference type="InterPro" id="IPR012340">
    <property type="entry name" value="NA-bd_OB-fold"/>
</dbReference>
<dbReference type="SUPFAM" id="SSF50249">
    <property type="entry name" value="Nucleic acid-binding proteins"/>
    <property type="match status" value="4"/>
</dbReference>
<gene>
    <name evidence="3" type="ORF">DCAR_026147</name>
</gene>
<name>A0A161ZNN9_DAUCS</name>
<dbReference type="Gene3D" id="2.40.50.140">
    <property type="entry name" value="Nucleic acid-binding proteins"/>
    <property type="match status" value="4"/>
</dbReference>
<feature type="compositionally biased region" description="Basic residues" evidence="1">
    <location>
        <begin position="545"/>
        <end position="555"/>
    </location>
</feature>
<organism evidence="3">
    <name type="scientific">Daucus carota subsp. sativus</name>
    <name type="common">Carrot</name>
    <dbReference type="NCBI Taxonomy" id="79200"/>
    <lineage>
        <taxon>Eukaryota</taxon>
        <taxon>Viridiplantae</taxon>
        <taxon>Streptophyta</taxon>
        <taxon>Embryophyta</taxon>
        <taxon>Tracheophyta</taxon>
        <taxon>Spermatophyta</taxon>
        <taxon>Magnoliopsida</taxon>
        <taxon>eudicotyledons</taxon>
        <taxon>Gunneridae</taxon>
        <taxon>Pentapetalae</taxon>
        <taxon>asterids</taxon>
        <taxon>campanulids</taxon>
        <taxon>Apiales</taxon>
        <taxon>Apiaceae</taxon>
        <taxon>Apioideae</taxon>
        <taxon>Scandiceae</taxon>
        <taxon>Daucinae</taxon>
        <taxon>Daucus</taxon>
        <taxon>Daucus sect. Daucus</taxon>
    </lineage>
</organism>
<dbReference type="EMBL" id="LNRQ01000007">
    <property type="protein sequence ID" value="KZM89072.1"/>
    <property type="molecule type" value="Genomic_DNA"/>
</dbReference>
<dbReference type="CDD" id="cd04481">
    <property type="entry name" value="RPA1_DBD_B_like"/>
    <property type="match status" value="1"/>
</dbReference>
<proteinExistence type="predicted"/>
<evidence type="ECO:0000256" key="1">
    <source>
        <dbReference type="SAM" id="MobiDB-lite"/>
    </source>
</evidence>
<dbReference type="Gramene" id="KZM89072">
    <property type="protein sequence ID" value="KZM89072"/>
    <property type="gene ID" value="DCAR_026147"/>
</dbReference>
<dbReference type="STRING" id="79200.A0A161ZNN9"/>
<evidence type="ECO:0000313" key="3">
    <source>
        <dbReference type="EMBL" id="KZM89072.1"/>
    </source>
</evidence>
<protein>
    <recommendedName>
        <fullName evidence="2">Replication protein A 70 kDa DNA-binding subunit B/D first OB fold domain-containing protein</fullName>
    </recommendedName>
</protein>
<evidence type="ECO:0000259" key="2">
    <source>
        <dbReference type="Pfam" id="PF02721"/>
    </source>
</evidence>
<sequence length="555" mass="63988">MMFNKFQKLQNLHTDKTEWTIRARAQSIWEGINRTTNEFKGLNVMLIDDSSTRIHAFLNAKISDFFKEDLKEGNIYRISNFHVKKYEGPEKNRVVRNEKHIYFDNYTKLVAEKTNATFFPTYAFDLYDLEDASRFVTDERFLIDVVGVITNKNVERVYSKDDNTRSHIRFVITDGSCELRVTFFNELAEQLEKQLKHTAEEQVTIIIASAKVNKFVFIDVVGVITNKNVERVYSKDDNTRSHIRFVITDGSCELRVTFFNELAEQLEKQLKHTAEEQVTIIIASAKVNQHEGLTCLNNYPATRFYLNPDHYSVKILKTRLAAFPLNTTSITVEEEYIEEVIDDKIYTISEIKKFTAQCIQKKYKCQVSVKKVEEKTNWYDNVCTSCDEEVNIVEGRFRLATVCNDSTGYLGIVFPDEEIQRITGKNVFDIENDSTQVGDSISFPPLLKAFEKKEFIVTLIIGETNVHNSCNVYLAHAIDEPPEMLGDHVPGEVVPANSKQDSISMNLEETLNRASDSPATEKSTNKQRPRKKTETVPFETEENVKKRKTVKKDID</sequence>
<reference evidence="3" key="1">
    <citation type="journal article" date="2016" name="Nat. Genet.">
        <title>A high-quality carrot genome assembly provides new insights into carotenoid accumulation and asterid genome evolution.</title>
        <authorList>
            <person name="Iorizzo M."/>
            <person name="Ellison S."/>
            <person name="Senalik D."/>
            <person name="Zeng P."/>
            <person name="Satapoomin P."/>
            <person name="Huang J."/>
            <person name="Bowman M."/>
            <person name="Iovene M."/>
            <person name="Sanseverino W."/>
            <person name="Cavagnaro P."/>
            <person name="Yildiz M."/>
            <person name="Macko-Podgorni A."/>
            <person name="Moranska E."/>
            <person name="Grzebelus E."/>
            <person name="Grzebelus D."/>
            <person name="Ashrafi H."/>
            <person name="Zheng Z."/>
            <person name="Cheng S."/>
            <person name="Spooner D."/>
            <person name="Van Deynze A."/>
            <person name="Simon P."/>
        </authorList>
    </citation>
    <scope>NUCLEOTIDE SEQUENCE [LARGE SCALE GENOMIC DNA]</scope>
    <source>
        <tissue evidence="3">Leaf</tissue>
    </source>
</reference>
<dbReference type="AlphaFoldDB" id="A0A161ZNN9"/>
<feature type="compositionally biased region" description="Polar residues" evidence="1">
    <location>
        <begin position="497"/>
        <end position="522"/>
    </location>
</feature>